<keyword evidence="1" id="KW-0472">Membrane</keyword>
<keyword evidence="1" id="KW-0812">Transmembrane</keyword>
<evidence type="ECO:0000313" key="3">
    <source>
        <dbReference type="Proteomes" id="UP000184233"/>
    </source>
</evidence>
<sequence length="84" mass="8796">MAKQPLRTAAKSKTTWNFPWNKRQFILLGAGVAVIIVGFLLLSTGMGGNWDSPLAVAVAPVVLVIGFCVVVPYAILSSGPPSGE</sequence>
<dbReference type="InterPro" id="IPR021448">
    <property type="entry name" value="DUF3098"/>
</dbReference>
<keyword evidence="1" id="KW-1133">Transmembrane helix</keyword>
<comment type="caution">
    <text evidence="2">The sequence shown here is derived from an EMBL/GenBank/DDBJ whole genome shotgun (WGS) entry which is preliminary data.</text>
</comment>
<dbReference type="Proteomes" id="UP000184233">
    <property type="component" value="Unassembled WGS sequence"/>
</dbReference>
<gene>
    <name evidence="2" type="ORF">BGO89_07255</name>
</gene>
<feature type="transmembrane region" description="Helical" evidence="1">
    <location>
        <begin position="25"/>
        <end position="42"/>
    </location>
</feature>
<protein>
    <recommendedName>
        <fullName evidence="4">DUF3098 domain-containing protein</fullName>
    </recommendedName>
</protein>
<evidence type="ECO:0000256" key="1">
    <source>
        <dbReference type="SAM" id="Phobius"/>
    </source>
</evidence>
<proteinExistence type="predicted"/>
<evidence type="ECO:0008006" key="4">
    <source>
        <dbReference type="Google" id="ProtNLM"/>
    </source>
</evidence>
<dbReference type="EMBL" id="MKVH01000021">
    <property type="protein sequence ID" value="OJX57759.1"/>
    <property type="molecule type" value="Genomic_DNA"/>
</dbReference>
<evidence type="ECO:0000313" key="2">
    <source>
        <dbReference type="EMBL" id="OJX57759.1"/>
    </source>
</evidence>
<feature type="transmembrane region" description="Helical" evidence="1">
    <location>
        <begin position="54"/>
        <end position="75"/>
    </location>
</feature>
<dbReference type="Pfam" id="PF11297">
    <property type="entry name" value="DUF3098"/>
    <property type="match status" value="1"/>
</dbReference>
<reference evidence="2 3" key="1">
    <citation type="submission" date="2016-09" db="EMBL/GenBank/DDBJ databases">
        <title>Genome-resolved meta-omics ties microbial dynamics to process performance in biotechnology for thiocyanate degradation.</title>
        <authorList>
            <person name="Kantor R.S."/>
            <person name="Huddy R.J."/>
            <person name="Iyer R."/>
            <person name="Thomas B.C."/>
            <person name="Brown C.T."/>
            <person name="Anantharaman K."/>
            <person name="Tringe S."/>
            <person name="Hettich R.L."/>
            <person name="Harrison S.T."/>
            <person name="Banfield J.F."/>
        </authorList>
    </citation>
    <scope>NUCLEOTIDE SEQUENCE [LARGE SCALE GENOMIC DNA]</scope>
    <source>
        <strain evidence="2">59-99</strain>
    </source>
</reference>
<dbReference type="AlphaFoldDB" id="A0A1M3KZ47"/>
<organism evidence="2 3">
    <name type="scientific">Candidatus Kapaibacterium thiocyanatum</name>
    <dbReference type="NCBI Taxonomy" id="1895771"/>
    <lineage>
        <taxon>Bacteria</taxon>
        <taxon>Pseudomonadati</taxon>
        <taxon>Candidatus Kapaibacteriota</taxon>
        <taxon>Candidatus Kapaibacteriia</taxon>
        <taxon>Candidatus Kapaibacteriales</taxon>
        <taxon>Candidatus Kapaibacteriaceae</taxon>
        <taxon>Candidatus Kapaibacterium</taxon>
    </lineage>
</organism>
<accession>A0A1M3KZ47</accession>
<dbReference type="STRING" id="1895771.BGO89_07255"/>
<name>A0A1M3KZ47_9BACT</name>